<dbReference type="SUPFAM" id="SSF49265">
    <property type="entry name" value="Fibronectin type III"/>
    <property type="match status" value="3"/>
</dbReference>
<dbReference type="EMBL" id="JBICBT010000294">
    <property type="protein sequence ID" value="KAL3118114.1"/>
    <property type="molecule type" value="Genomic_DNA"/>
</dbReference>
<dbReference type="PROSITE" id="PS50853">
    <property type="entry name" value="FN3"/>
    <property type="match status" value="5"/>
</dbReference>
<dbReference type="PRINTS" id="PR00014">
    <property type="entry name" value="FNTYPEIII"/>
</dbReference>
<dbReference type="InterPro" id="IPR007110">
    <property type="entry name" value="Ig-like_dom"/>
</dbReference>
<feature type="domain" description="Fibronectin type-III" evidence="8">
    <location>
        <begin position="1219"/>
        <end position="1313"/>
    </location>
</feature>
<sequence>MNDKSTGSAASRPRSTHQHLNHWDSIHLHSNHWDSIHQHSNHWDSTLHFNTGTQSQQISLAFLTFCVPWDVEQRRPPCLWANLANSFGSPPDPDDQNLLVNTTHKKNGVFAPNANAVQNYMHCATKTPPHTDGFVACGSTDVHRAQIQKYIAANDLSAEFHHTAILRFVRSAVLPQFFDMDRPKQTPTNASTPEEQQRMEYRIRKRYNSAGFLGFEGENATLEELILLRSAGPQRSKRLPPEAPPKPLEWRCTKCSHKPFETLRALSTHMRIHSGATHSPVRRPSIHTTIDFSAASPEPEEPPKAPEPPTEVPQERWVDPLPDKLQFQQQENKFAELKCKYSRVNAKVRWYKGRKELFSDGPKYEILIDKQSITLIINNPDPDDSGKYKCEANGVPTNSCVTVEEPPIKYVFLTPLPNTMEIYRTKQGVLTCKLNSARAPLVWQRDDEKPIDVDDPRYQIEKDAAGCFTLTIRVVEQIDQGMWTATVNKDVISKCQVYVVEDPRDTFVMPEQLRNEQAAIEALRRANAEHELRPNDEHETESSDVDEDEYVVESDDDIPAVEDNAGAAPTASSCSSATTSTAGIVAKRCKFVWMKWKIFNCDYIYFQFRVKTAATSSSTASAARTTIVSAVSDKDSSDQPLFSTASRCEPRRQKSARKDAIELTPLDIQCCSKNLTLPRPKNTERTASGSGRRHVGSTAADRPAQAAAAACAAGEKAPDDRDKVPGEPPVIADGKTKYGAENESREKPRLAKRTKQSAPAGRSLRVRGQTSGEPVVLNFDRTRAELELVAPASNCCINVLTPVRPSQRGKYGRSRANTANAGAAPAASTSTARTTRSRVVAINEAGPSAPPTPSTSQICMARFLKPQIITAQRKWKVRAGKTLSLGIKFVGTPDPSVCWVKAGGAGTLPPELIMEDHIKGNTSIFFSAAKRSESGTYELRLKNNVGETEGHFEVLVQDRPAPPKRPLAVDNVARDSCTLSWQPPEDDGGSEVTNYVVECRDVGSQVWLPVNNVVGTNSTVPNLQEGHEYQFRVCAVNAFGCSDPLNTDSAVLAMDPYDPPGRPTVTDHDNNQISIKWAPSTDTGGSPIAHYDVQRKDTKTRRWIKVNTHPVYDCAYTDERVQPGHGYYYRVVAVNEAGLDKPSDQSELAWAKPKFEAPRFELDDINGKEVRVRAGHANTRQYIPKSARSGSGQCRIVATNEKGTAETRGLISVVDRPGPPEGPITYPATTKHSITLSWRPPKDDGGTELSGYRIEFKGLDERDWERVPDHVTLPDYTVRNLEKGAQYQFRVFAENMVGISEPLNGEPVTAKDPFGPPGPPSTPEVTAYDSNSVSLKWNLPRDEGGSPVIGYVIERFEKRNGGDWASVKGLGILPLTSCTVPGLAQGESYQFRVRAVNAVGKGPPSGACVECSPFVSPPGAPEKPRVGKVTKHTVNLSWIRPLHDGGASIDGYVIEQRKMGDDDWTRANIGVPGAKTVRDTRCTVKDLPEKEQFEFRVRAVNKAGEGEPSNLVFTSNLKDTTDSSDQPLSSTARRREPRRQKSARKEATANEEERQDMAVLTKNMAILDLSTPGTPARIVKFPENVTVVEGDLAILKCVVEGNPAPTIVWKKGGRKVPSTDDRVRYQRDGDTGQAMLKIRDTSIAISEQQKRRQRSGAGPKSKAEGRKCQVYVVEEPRDAFVVPLNSQRANENENVTFECEVNDEDIDVEWFHGDAKIKVDGRHFKEERVGCHRRLLITNLLIEDQGQYKCTTKDDKTMAQLTVDPLKKFECEAGKEKRIKVPFEVKGTRRGDPKPILLRNGKPVDLNKMKDHVEVIINGTVAEIVFKDPQKSEAGKWSLKLANTGGVSAEAAFELVVNGKPKTPKRPLNTLDVTSNSCIVPGGVRALKRQSILDRNRTSCEEEFDELLLLCDHRAAVSWANLEQSTGSFDNWSKIGEGAFGEVFKFGSVAVKIMPFAIKKEQCSKLVNGVELKTAKFIFNELFITKQLTELSEDTGSDFVTPSFTQLRMKKVVKGCFPKKLLKAWDAFKKAKLELSENERPDIYADEDLHFVIIGLSYGGKDLEAYTIRNGPECYSIFHQVALSLAIAETVLEFEHRDLHAGNILVEQCAVNEKIRYIYQGKKIDVVSNGVRASIIDFSISRLTKKPEGVPFFVDLSQDAGLFAQNGVSDGGDYQYDVYRMMKTVASENWSSFWPQTNVYWMGYAAKKLFNNKYIRAKRKQTIENLFSNFEEKFGSIRDFIGHPDFLSVFANFTSGK</sequence>
<feature type="region of interest" description="Disordered" evidence="5">
    <location>
        <begin position="677"/>
        <end position="769"/>
    </location>
</feature>
<dbReference type="SMART" id="SM00409">
    <property type="entry name" value="IG"/>
    <property type="match status" value="5"/>
</dbReference>
<dbReference type="FunFam" id="2.60.40.10:FF:000003">
    <property type="entry name" value="Titin isoform E"/>
    <property type="match status" value="1"/>
</dbReference>
<dbReference type="SUPFAM" id="SSF48726">
    <property type="entry name" value="Immunoglobulin"/>
    <property type="match status" value="5"/>
</dbReference>
<feature type="region of interest" description="Disordered" evidence="5">
    <location>
        <begin position="293"/>
        <end position="316"/>
    </location>
</feature>
<dbReference type="InterPro" id="IPR011009">
    <property type="entry name" value="Kinase-like_dom_sf"/>
</dbReference>
<feature type="compositionally biased region" description="Basic and acidic residues" evidence="5">
    <location>
        <begin position="716"/>
        <end position="725"/>
    </location>
</feature>
<dbReference type="SMART" id="SM01331">
    <property type="entry name" value="DUF3635"/>
    <property type="match status" value="1"/>
</dbReference>
<dbReference type="PANTHER" id="PTHR13817:SF151">
    <property type="entry name" value="TITIN"/>
    <property type="match status" value="1"/>
</dbReference>
<dbReference type="InterPro" id="IPR024604">
    <property type="entry name" value="GSG2_C"/>
</dbReference>
<reference evidence="9 10" key="1">
    <citation type="submission" date="2024-10" db="EMBL/GenBank/DDBJ databases">
        <authorList>
            <person name="Kim D."/>
        </authorList>
    </citation>
    <scope>NUCLEOTIDE SEQUENCE [LARGE SCALE GENOMIC DNA]</scope>
    <source>
        <strain evidence="9">BH-2024</strain>
    </source>
</reference>
<evidence type="ECO:0000256" key="3">
    <source>
        <dbReference type="ARBA" id="ARBA00023319"/>
    </source>
</evidence>
<dbReference type="SMART" id="SM00060">
    <property type="entry name" value="FN3"/>
    <property type="match status" value="5"/>
</dbReference>
<keyword evidence="4" id="KW-0547">Nucleotide-binding</keyword>
<dbReference type="InterPro" id="IPR000719">
    <property type="entry name" value="Prot_kinase_dom"/>
</dbReference>
<feature type="region of interest" description="Disordered" evidence="5">
    <location>
        <begin position="806"/>
        <end position="835"/>
    </location>
</feature>
<evidence type="ECO:0000256" key="5">
    <source>
        <dbReference type="SAM" id="MobiDB-lite"/>
    </source>
</evidence>
<dbReference type="InterPro" id="IPR003961">
    <property type="entry name" value="FN3_dom"/>
</dbReference>
<dbReference type="GO" id="GO:0035173">
    <property type="term" value="F:histone kinase activity"/>
    <property type="evidence" value="ECO:0007669"/>
    <property type="project" value="UniProtKB-ARBA"/>
</dbReference>
<name>A0ABD2LSK1_9BILA</name>
<dbReference type="InterPro" id="IPR003599">
    <property type="entry name" value="Ig_sub"/>
</dbReference>
<dbReference type="GO" id="GO:0005524">
    <property type="term" value="F:ATP binding"/>
    <property type="evidence" value="ECO:0007669"/>
    <property type="project" value="UniProtKB-UniRule"/>
</dbReference>
<feature type="region of interest" description="Disordered" evidence="5">
    <location>
        <begin position="1641"/>
        <end position="1666"/>
    </location>
</feature>
<feature type="domain" description="Fibronectin type-III" evidence="8">
    <location>
        <begin position="1059"/>
        <end position="1154"/>
    </location>
</feature>
<feature type="compositionally biased region" description="Low complexity" evidence="5">
    <location>
        <begin position="814"/>
        <end position="835"/>
    </location>
</feature>
<feature type="compositionally biased region" description="Basic and acidic residues" evidence="5">
    <location>
        <begin position="527"/>
        <end position="541"/>
    </location>
</feature>
<feature type="region of interest" description="Disordered" evidence="5">
    <location>
        <begin position="1506"/>
        <end position="1557"/>
    </location>
</feature>
<comment type="caution">
    <text evidence="9">The sequence shown here is derived from an EMBL/GenBank/DDBJ whole genome shotgun (WGS) entry which is preliminary data.</text>
</comment>
<evidence type="ECO:0000256" key="4">
    <source>
        <dbReference type="PROSITE-ProRule" id="PRU10141"/>
    </source>
</evidence>
<comment type="similarity">
    <text evidence="1">Belongs to the protein kinase superfamily. CAMK Ser/Thr protein kinase family.</text>
</comment>
<feature type="domain" description="Protein kinase" evidence="6">
    <location>
        <begin position="1929"/>
        <end position="2257"/>
    </location>
</feature>
<dbReference type="Proteomes" id="UP001620626">
    <property type="component" value="Unassembled WGS sequence"/>
</dbReference>
<evidence type="ECO:0000256" key="2">
    <source>
        <dbReference type="ARBA" id="ARBA00022737"/>
    </source>
</evidence>
<feature type="region of interest" description="Disordered" evidence="5">
    <location>
        <begin position="634"/>
        <end position="659"/>
    </location>
</feature>
<feature type="domain" description="Ig-like" evidence="7">
    <location>
        <begin position="1676"/>
        <end position="1762"/>
    </location>
</feature>
<dbReference type="FunFam" id="2.60.40.10:FF:000127">
    <property type="entry name" value="titin isoform X1"/>
    <property type="match status" value="1"/>
</dbReference>
<evidence type="ECO:0000256" key="1">
    <source>
        <dbReference type="ARBA" id="ARBA00006692"/>
    </source>
</evidence>
<feature type="domain" description="Fibronectin type-III" evidence="8">
    <location>
        <begin position="962"/>
        <end position="1055"/>
    </location>
</feature>
<dbReference type="PROSITE" id="PS50011">
    <property type="entry name" value="PROTEIN_KINASE_DOM"/>
    <property type="match status" value="1"/>
</dbReference>
<dbReference type="FunFam" id="2.60.40.10:FF:000056">
    <property type="entry name" value="twitchin isoform X4"/>
    <property type="match status" value="1"/>
</dbReference>
<feature type="binding site" evidence="4">
    <location>
        <position position="1960"/>
    </location>
    <ligand>
        <name>ATP</name>
        <dbReference type="ChEBI" id="CHEBI:30616"/>
    </ligand>
</feature>
<evidence type="ECO:0008006" key="11">
    <source>
        <dbReference type="Google" id="ProtNLM"/>
    </source>
</evidence>
<feature type="domain" description="Ig-like" evidence="7">
    <location>
        <begin position="322"/>
        <end position="402"/>
    </location>
</feature>
<dbReference type="InterPro" id="IPR013783">
    <property type="entry name" value="Ig-like_fold"/>
</dbReference>
<feature type="compositionally biased region" description="Basic and acidic residues" evidence="5">
    <location>
        <begin position="648"/>
        <end position="659"/>
    </location>
</feature>
<feature type="domain" description="Fibronectin type-III" evidence="8">
    <location>
        <begin position="1420"/>
        <end position="1520"/>
    </location>
</feature>
<feature type="compositionally biased region" description="Basic and acidic residues" evidence="5">
    <location>
        <begin position="1543"/>
        <end position="1556"/>
    </location>
</feature>
<feature type="compositionally biased region" description="Basic and acidic residues" evidence="5">
    <location>
        <begin position="734"/>
        <end position="749"/>
    </location>
</feature>
<feature type="domain" description="Fibronectin type-III" evidence="8">
    <location>
        <begin position="1319"/>
        <end position="1419"/>
    </location>
</feature>
<dbReference type="Gene3D" id="2.60.40.10">
    <property type="entry name" value="Immunoglobulins"/>
    <property type="match status" value="10"/>
</dbReference>
<dbReference type="InterPro" id="IPR036179">
    <property type="entry name" value="Ig-like_dom_sf"/>
</dbReference>
<protein>
    <recommendedName>
        <fullName evidence="11">Twitchin</fullName>
    </recommendedName>
</protein>
<dbReference type="InterPro" id="IPR050964">
    <property type="entry name" value="Striated_Muscle_Regulatory"/>
</dbReference>
<dbReference type="PROSITE" id="PS00107">
    <property type="entry name" value="PROTEIN_KINASE_ATP"/>
    <property type="match status" value="1"/>
</dbReference>
<keyword evidence="10" id="KW-1185">Reference proteome</keyword>
<keyword evidence="3" id="KW-0393">Immunoglobulin domain</keyword>
<dbReference type="SUPFAM" id="SSF56112">
    <property type="entry name" value="Protein kinase-like (PK-like)"/>
    <property type="match status" value="1"/>
</dbReference>
<evidence type="ECO:0000259" key="7">
    <source>
        <dbReference type="PROSITE" id="PS50835"/>
    </source>
</evidence>
<dbReference type="Pfam" id="PF00041">
    <property type="entry name" value="fn3"/>
    <property type="match status" value="5"/>
</dbReference>
<evidence type="ECO:0000259" key="8">
    <source>
        <dbReference type="PROSITE" id="PS50853"/>
    </source>
</evidence>
<dbReference type="Pfam" id="PF07679">
    <property type="entry name" value="I-set"/>
    <property type="match status" value="4"/>
</dbReference>
<dbReference type="GO" id="GO:0030017">
    <property type="term" value="C:sarcomere"/>
    <property type="evidence" value="ECO:0007669"/>
    <property type="project" value="UniProtKB-ARBA"/>
</dbReference>
<feature type="domain" description="Ig-like" evidence="7">
    <location>
        <begin position="866"/>
        <end position="957"/>
    </location>
</feature>
<keyword evidence="2" id="KW-0677">Repeat</keyword>
<dbReference type="InterPro" id="IPR036116">
    <property type="entry name" value="FN3_sf"/>
</dbReference>
<evidence type="ECO:0000313" key="9">
    <source>
        <dbReference type="EMBL" id="KAL3118114.1"/>
    </source>
</evidence>
<feature type="compositionally biased region" description="Polar residues" evidence="5">
    <location>
        <begin position="1511"/>
        <end position="1531"/>
    </location>
</feature>
<evidence type="ECO:0000313" key="10">
    <source>
        <dbReference type="Proteomes" id="UP001620626"/>
    </source>
</evidence>
<dbReference type="PANTHER" id="PTHR13817">
    <property type="entry name" value="TITIN"/>
    <property type="match status" value="1"/>
</dbReference>
<dbReference type="Gene3D" id="1.10.510.10">
    <property type="entry name" value="Transferase(Phosphotransferase) domain 1"/>
    <property type="match status" value="1"/>
</dbReference>
<dbReference type="InterPro" id="IPR017441">
    <property type="entry name" value="Protein_kinase_ATP_BS"/>
</dbReference>
<proteinExistence type="inferred from homology"/>
<organism evidence="9 10">
    <name type="scientific">Heterodera trifolii</name>
    <dbReference type="NCBI Taxonomy" id="157864"/>
    <lineage>
        <taxon>Eukaryota</taxon>
        <taxon>Metazoa</taxon>
        <taxon>Ecdysozoa</taxon>
        <taxon>Nematoda</taxon>
        <taxon>Chromadorea</taxon>
        <taxon>Rhabditida</taxon>
        <taxon>Tylenchina</taxon>
        <taxon>Tylenchomorpha</taxon>
        <taxon>Tylenchoidea</taxon>
        <taxon>Heteroderidae</taxon>
        <taxon>Heteroderinae</taxon>
        <taxon>Heterodera</taxon>
    </lineage>
</organism>
<dbReference type="CDD" id="cd00063">
    <property type="entry name" value="FN3"/>
    <property type="match status" value="5"/>
</dbReference>
<dbReference type="FunFam" id="2.60.40.10:FF:000135">
    <property type="entry name" value="Titin a"/>
    <property type="match status" value="1"/>
</dbReference>
<dbReference type="PROSITE" id="PS50835">
    <property type="entry name" value="IG_LIKE"/>
    <property type="match status" value="4"/>
</dbReference>
<dbReference type="SMART" id="SM00408">
    <property type="entry name" value="IGc2"/>
    <property type="match status" value="3"/>
</dbReference>
<keyword evidence="4" id="KW-0067">ATP-binding</keyword>
<dbReference type="Pfam" id="PF12330">
    <property type="entry name" value="Haspin_kinase"/>
    <property type="match status" value="1"/>
</dbReference>
<dbReference type="CDD" id="cd00096">
    <property type="entry name" value="Ig"/>
    <property type="match status" value="1"/>
</dbReference>
<dbReference type="InterPro" id="IPR013098">
    <property type="entry name" value="Ig_I-set"/>
</dbReference>
<dbReference type="Gene3D" id="3.30.200.20">
    <property type="entry name" value="Phosphorylase Kinase, domain 1"/>
    <property type="match status" value="1"/>
</dbReference>
<feature type="region of interest" description="Disordered" evidence="5">
    <location>
        <begin position="527"/>
        <end position="549"/>
    </location>
</feature>
<gene>
    <name evidence="9" type="ORF">niasHT_004375</name>
</gene>
<feature type="compositionally biased region" description="Low complexity" evidence="5">
    <location>
        <begin position="699"/>
        <end position="715"/>
    </location>
</feature>
<feature type="domain" description="Ig-like" evidence="7">
    <location>
        <begin position="1575"/>
        <end position="1642"/>
    </location>
</feature>
<dbReference type="InterPro" id="IPR003598">
    <property type="entry name" value="Ig_sub2"/>
</dbReference>
<accession>A0ABD2LSK1</accession>
<evidence type="ECO:0000259" key="6">
    <source>
        <dbReference type="PROSITE" id="PS50011"/>
    </source>
</evidence>